<feature type="active site" description="Schiff-base intermediate with substrate; via topaquinone" evidence="6">
    <location>
        <position position="565"/>
    </location>
</feature>
<evidence type="ECO:0000256" key="5">
    <source>
        <dbReference type="ARBA" id="ARBA00023008"/>
    </source>
</evidence>
<feature type="modified residue" description="2',4',5'-topaquinone" evidence="7">
    <location>
        <position position="565"/>
    </location>
</feature>
<evidence type="ECO:0000256" key="3">
    <source>
        <dbReference type="ARBA" id="ARBA00022772"/>
    </source>
</evidence>
<dbReference type="PRINTS" id="PR00766">
    <property type="entry name" value="CUDAOXIDASE"/>
</dbReference>
<evidence type="ECO:0000259" key="12">
    <source>
        <dbReference type="Pfam" id="PF09248"/>
    </source>
</evidence>
<dbReference type="SUPFAM" id="SSF54416">
    <property type="entry name" value="Amine oxidase N-terminal region"/>
    <property type="match status" value="2"/>
</dbReference>
<dbReference type="InterPro" id="IPR036460">
    <property type="entry name" value="Cu_amine_oxidase_C_sf"/>
</dbReference>
<comment type="PTM">
    <text evidence="7 8">Topaquinone (TPQ) is generated by copper-dependent autoxidation of a specific tyrosyl residue.</text>
</comment>
<dbReference type="GO" id="GO:0009308">
    <property type="term" value="P:amine metabolic process"/>
    <property type="evidence" value="ECO:0007669"/>
    <property type="project" value="UniProtKB-UniRule"/>
</dbReference>
<feature type="domain" description="DUF1965" evidence="12">
    <location>
        <begin position="323"/>
        <end position="366"/>
    </location>
</feature>
<evidence type="ECO:0000256" key="7">
    <source>
        <dbReference type="PIRSR" id="PIRSR600269-51"/>
    </source>
</evidence>
<dbReference type="AlphaFoldDB" id="A0ABD0LC57"/>
<keyword evidence="2 8" id="KW-0479">Metal-binding</keyword>
<feature type="non-terminal residue" evidence="13">
    <location>
        <position position="1"/>
    </location>
</feature>
<evidence type="ECO:0000259" key="11">
    <source>
        <dbReference type="Pfam" id="PF02727"/>
    </source>
</evidence>
<dbReference type="EC" id="1.4.3.-" evidence="8"/>
<dbReference type="InterPro" id="IPR015800">
    <property type="entry name" value="Cu_amine_oxidase_N2"/>
</dbReference>
<dbReference type="Pfam" id="PF09248">
    <property type="entry name" value="DUF1965"/>
    <property type="match status" value="1"/>
</dbReference>
<evidence type="ECO:0000259" key="10">
    <source>
        <dbReference type="Pfam" id="PF01179"/>
    </source>
</evidence>
<evidence type="ECO:0000313" key="13">
    <source>
        <dbReference type="EMBL" id="KAK7496911.1"/>
    </source>
</evidence>
<keyword evidence="4 8" id="KW-0560">Oxidoreductase</keyword>
<dbReference type="InterPro" id="IPR049948">
    <property type="entry name" value="Cu_Am_ox_TPQ-bd"/>
</dbReference>
<organism evidence="13 14">
    <name type="scientific">Batillaria attramentaria</name>
    <dbReference type="NCBI Taxonomy" id="370345"/>
    <lineage>
        <taxon>Eukaryota</taxon>
        <taxon>Metazoa</taxon>
        <taxon>Spiralia</taxon>
        <taxon>Lophotrochozoa</taxon>
        <taxon>Mollusca</taxon>
        <taxon>Gastropoda</taxon>
        <taxon>Caenogastropoda</taxon>
        <taxon>Sorbeoconcha</taxon>
        <taxon>Cerithioidea</taxon>
        <taxon>Batillariidae</taxon>
        <taxon>Batillaria</taxon>
    </lineage>
</organism>
<accession>A0ABD0LC57</accession>
<dbReference type="Gene3D" id="2.70.98.20">
    <property type="entry name" value="Copper amine oxidase, catalytic domain"/>
    <property type="match status" value="1"/>
</dbReference>
<protein>
    <recommendedName>
        <fullName evidence="8">Amine oxidase</fullName>
        <ecNumber evidence="8">1.4.3.-</ecNumber>
    </recommendedName>
</protein>
<evidence type="ECO:0000256" key="6">
    <source>
        <dbReference type="PIRSR" id="PIRSR600269-50"/>
    </source>
</evidence>
<dbReference type="EMBL" id="JACVVK020000063">
    <property type="protein sequence ID" value="KAK7496911.1"/>
    <property type="molecule type" value="Genomic_DNA"/>
</dbReference>
<feature type="domain" description="Copper amine oxidase catalytic" evidence="10">
    <location>
        <begin position="405"/>
        <end position="817"/>
    </location>
</feature>
<dbReference type="Pfam" id="PF02727">
    <property type="entry name" value="Cu_amine_oxidN2"/>
    <property type="match status" value="1"/>
</dbReference>
<dbReference type="Gene3D" id="3.10.450.40">
    <property type="match status" value="2"/>
</dbReference>
<comment type="similarity">
    <text evidence="1 8">Belongs to the copper/topaquinone oxidase family.</text>
</comment>
<evidence type="ECO:0000256" key="4">
    <source>
        <dbReference type="ARBA" id="ARBA00023002"/>
    </source>
</evidence>
<evidence type="ECO:0000256" key="9">
    <source>
        <dbReference type="SAM" id="MobiDB-lite"/>
    </source>
</evidence>
<keyword evidence="5 8" id="KW-0186">Copper</keyword>
<evidence type="ECO:0000256" key="2">
    <source>
        <dbReference type="ARBA" id="ARBA00022723"/>
    </source>
</evidence>
<keyword evidence="3 6" id="KW-0801">TPQ</keyword>
<comment type="cofactor">
    <cofactor evidence="8">
        <name>Cu cation</name>
        <dbReference type="ChEBI" id="CHEBI:23378"/>
    </cofactor>
    <text evidence="8">Contains 1 topaquinone per subunit.</text>
</comment>
<evidence type="ECO:0000313" key="14">
    <source>
        <dbReference type="Proteomes" id="UP001519460"/>
    </source>
</evidence>
<feature type="domain" description="Copper amine oxidase N2-terminal" evidence="11">
    <location>
        <begin position="147"/>
        <end position="232"/>
    </location>
</feature>
<proteinExistence type="inferred from homology"/>
<dbReference type="InterPro" id="IPR016182">
    <property type="entry name" value="Cu_amine_oxidase_N-reg"/>
</dbReference>
<gene>
    <name evidence="13" type="ORF">BaRGS_00011891</name>
</gene>
<name>A0ABD0LC57_9CAEN</name>
<keyword evidence="14" id="KW-1185">Reference proteome</keyword>
<sequence>DLSVSGGRSVFACRWFNTQTPTHPEQLAALLEQGGRAWCEPPDAGACLLMEITLPEHYKAEHVVGCPYCTARRYATFQPPDFPSQPRSFISMLSVIVKDEFLLASIREIGQPLGPEDADLLWAACGGLMTEGEPATPEPFHDITVEELERLYDYLLTVTELNLKPPSQTSVNTASIFMVDLHLPPKADVLRYLDGSGARPPREAKVMVFRGDLSPPVVEEYRVGPLSKPNYIHLMNSSTHRNPVEFAVRPIGNVEFISMFESFVPVVDNEIREVLMESYGGTLTNCGDNCLKAIFITASTGVLNEKRRKYWAVLTHPAEYYHVYPLDIAILLDVTGSNTSQWRVDKIWYAGAYYNSPSELVARYKDTQQPINKTRVPFVRTSPDLPSTQNLRGDAVPDPPQRPPVQVEPDGKRYTIHHRHARYLHWDFDFRMSSFHGPQLYDVKFQGERIAYEVGLSELAVFYSSNDPAMRYMDFVDGGVLIGTHSKTLAPGTDCPESATYVPTSFLGEAMNKPVTFGRGFCVFEHNNGIPLRRHASYSWVEGAYYAGMADSVLVVRSILTIVNYDYVVDFVFHQNGVLEVRAASTGSIIGSFYRPDSAPYGFHIDENLLGNVHQHVFHFKADLDILGTANRYETLDITAEEVDKDPMGPNVAAGEKYSQIRFDKKLYNTEMEALYRYNFDQPKYHIVHNNQNTTKYGVPRAYRLHMGGMSKQLLAENQDNERTASWARHQMAVTVRKDEEEFSSSAYAMFDSVDPVVNFADFYSDNESIVDQDLVFWVAMGVHHIPHTEDLPVTPTAGGHLAFFLMPNNYFSECPSVSSRDGVRLDFVPDVGLRVTTNGNEAEQFCGAPTFQELVNAKPGDFVQTDAAFRFI</sequence>
<dbReference type="SUPFAM" id="SSF49998">
    <property type="entry name" value="Amine oxidase catalytic domain"/>
    <property type="match status" value="1"/>
</dbReference>
<evidence type="ECO:0000256" key="1">
    <source>
        <dbReference type="ARBA" id="ARBA00007983"/>
    </source>
</evidence>
<feature type="active site" description="Proton acceptor" evidence="6">
    <location>
        <position position="477"/>
    </location>
</feature>
<dbReference type="InterPro" id="IPR000269">
    <property type="entry name" value="Cu_amine_oxidase"/>
</dbReference>
<dbReference type="PANTHER" id="PTHR10638">
    <property type="entry name" value="COPPER AMINE OXIDASE"/>
    <property type="match status" value="1"/>
</dbReference>
<dbReference type="GO" id="GO:0046872">
    <property type="term" value="F:metal ion binding"/>
    <property type="evidence" value="ECO:0007669"/>
    <property type="project" value="UniProtKB-KW"/>
</dbReference>
<dbReference type="InterPro" id="IPR015798">
    <property type="entry name" value="Cu_amine_oxidase_C"/>
</dbReference>
<feature type="region of interest" description="Disordered" evidence="9">
    <location>
        <begin position="378"/>
        <end position="409"/>
    </location>
</feature>
<dbReference type="PROSITE" id="PS01164">
    <property type="entry name" value="COPPER_AMINE_OXID_1"/>
    <property type="match status" value="1"/>
</dbReference>
<reference evidence="13 14" key="1">
    <citation type="journal article" date="2023" name="Sci. Data">
        <title>Genome assembly of the Korean intertidal mud-creeper Batillaria attramentaria.</title>
        <authorList>
            <person name="Patra A.K."/>
            <person name="Ho P.T."/>
            <person name="Jun S."/>
            <person name="Lee S.J."/>
            <person name="Kim Y."/>
            <person name="Won Y.J."/>
        </authorList>
    </citation>
    <scope>NUCLEOTIDE SEQUENCE [LARGE SCALE GENOMIC DNA]</scope>
    <source>
        <strain evidence="13">Wonlab-2016</strain>
    </source>
</reference>
<evidence type="ECO:0000256" key="8">
    <source>
        <dbReference type="RuleBase" id="RU000672"/>
    </source>
</evidence>
<dbReference type="Proteomes" id="UP001519460">
    <property type="component" value="Unassembled WGS sequence"/>
</dbReference>
<dbReference type="GO" id="GO:0016641">
    <property type="term" value="F:oxidoreductase activity, acting on the CH-NH2 group of donors, oxygen as acceptor"/>
    <property type="evidence" value="ECO:0007669"/>
    <property type="project" value="UniProtKB-ARBA"/>
</dbReference>
<comment type="caution">
    <text evidence="13">The sequence shown here is derived from an EMBL/GenBank/DDBJ whole genome shotgun (WGS) entry which is preliminary data.</text>
</comment>
<dbReference type="Pfam" id="PF01179">
    <property type="entry name" value="Cu_amine_oxid"/>
    <property type="match status" value="1"/>
</dbReference>
<dbReference type="InterPro" id="IPR015328">
    <property type="entry name" value="DUF1965"/>
</dbReference>
<dbReference type="PANTHER" id="PTHR10638:SF20">
    <property type="entry name" value="AMINE OXIDASE"/>
    <property type="match status" value="1"/>
</dbReference>